<reference evidence="1" key="2">
    <citation type="submission" date="2020-09" db="EMBL/GenBank/DDBJ databases">
        <authorList>
            <person name="Sun Q."/>
            <person name="Zhou Y."/>
        </authorList>
    </citation>
    <scope>NUCLEOTIDE SEQUENCE</scope>
    <source>
        <strain evidence="1">CGMCC 1.12195</strain>
    </source>
</reference>
<proteinExistence type="predicted"/>
<gene>
    <name evidence="1" type="ORF">GCM10007415_42700</name>
</gene>
<accession>A0A917I0M5</accession>
<organism evidence="1 2">
    <name type="scientific">Parapedobacter pyrenivorans</name>
    <dbReference type="NCBI Taxonomy" id="1305674"/>
    <lineage>
        <taxon>Bacteria</taxon>
        <taxon>Pseudomonadati</taxon>
        <taxon>Bacteroidota</taxon>
        <taxon>Sphingobacteriia</taxon>
        <taxon>Sphingobacteriales</taxon>
        <taxon>Sphingobacteriaceae</taxon>
        <taxon>Parapedobacter</taxon>
    </lineage>
</organism>
<sequence>MFLASCKKDDPRADEQPELMNYFVGIEVGEEYYMVPSKDIMSGSISVVGNGIEGIAHHAVVKDGYLYVINGDEATLDKYKITETGITKEDAISTAAVMSGSFARYTDLTETNDLLLMNFPNDEGNAPYAIIDIATFTVESYGSFKMPNVDRYKPSWCRAVVSGDKVYVGGEYGVPEVYGDIPDSLITIVYDYPSFTNPKTIISKASGGSVAGYRTNGSFKDEKGDIYQWNLRSNQWASNPEDVPNTPCVFVKITDGEYDDGYAFNVSEEFDEPVSIWNAWYAGNGIAYANVILESDLSVWDNLYENYGQLYEIDIYNKTVTKLNIPKAPLSDIFSLNSVKDGKFYIPVCVKGGNANIYEIAIGGGPGDVKVGAKLDGNNVYAPSLNILN</sequence>
<reference evidence="1" key="1">
    <citation type="journal article" date="2014" name="Int. J. Syst. Evol. Microbiol.">
        <title>Complete genome sequence of Corynebacterium casei LMG S-19264T (=DSM 44701T), isolated from a smear-ripened cheese.</title>
        <authorList>
            <consortium name="US DOE Joint Genome Institute (JGI-PGF)"/>
            <person name="Walter F."/>
            <person name="Albersmeier A."/>
            <person name="Kalinowski J."/>
            <person name="Ruckert C."/>
        </authorList>
    </citation>
    <scope>NUCLEOTIDE SEQUENCE</scope>
    <source>
        <strain evidence="1">CGMCC 1.12195</strain>
    </source>
</reference>
<dbReference type="SUPFAM" id="SSF50965">
    <property type="entry name" value="Galactose oxidase, central domain"/>
    <property type="match status" value="1"/>
</dbReference>
<comment type="caution">
    <text evidence="1">The sequence shown here is derived from an EMBL/GenBank/DDBJ whole genome shotgun (WGS) entry which is preliminary data.</text>
</comment>
<keyword evidence="2" id="KW-1185">Reference proteome</keyword>
<evidence type="ECO:0000313" key="1">
    <source>
        <dbReference type="EMBL" id="GGH02038.1"/>
    </source>
</evidence>
<dbReference type="Proteomes" id="UP000660862">
    <property type="component" value="Unassembled WGS sequence"/>
</dbReference>
<dbReference type="InterPro" id="IPR011043">
    <property type="entry name" value="Gal_Oxase/kelch_b-propeller"/>
</dbReference>
<evidence type="ECO:0008006" key="3">
    <source>
        <dbReference type="Google" id="ProtNLM"/>
    </source>
</evidence>
<evidence type="ECO:0000313" key="2">
    <source>
        <dbReference type="Proteomes" id="UP000660862"/>
    </source>
</evidence>
<protein>
    <recommendedName>
        <fullName evidence="3">DUF4374 domain-containing protein</fullName>
    </recommendedName>
</protein>
<dbReference type="AlphaFoldDB" id="A0A917I0M5"/>
<name>A0A917I0M5_9SPHI</name>
<dbReference type="EMBL" id="BMER01000006">
    <property type="protein sequence ID" value="GGH02038.1"/>
    <property type="molecule type" value="Genomic_DNA"/>
</dbReference>